<dbReference type="GO" id="GO:0006313">
    <property type="term" value="P:DNA transposition"/>
    <property type="evidence" value="ECO:0007669"/>
    <property type="project" value="InterPro"/>
</dbReference>
<dbReference type="InterPro" id="IPR012337">
    <property type="entry name" value="RNaseH-like_sf"/>
</dbReference>
<dbReference type="AlphaFoldDB" id="A0A844AZ20"/>
<reference evidence="3 4" key="1">
    <citation type="submission" date="2019-11" db="EMBL/GenBank/DDBJ databases">
        <title>Caenimonas koreensis gen. nov., sp. nov., isolated from activated sludge.</title>
        <authorList>
            <person name="Seung H.R."/>
        </authorList>
    </citation>
    <scope>NUCLEOTIDE SEQUENCE [LARGE SCALE GENOMIC DNA]</scope>
    <source>
        <strain evidence="3 4">EMB320</strain>
    </source>
</reference>
<comment type="caution">
    <text evidence="3">The sequence shown here is derived from an EMBL/GenBank/DDBJ whole genome shotgun (WGS) entry which is preliminary data.</text>
</comment>
<keyword evidence="1" id="KW-0175">Coiled coil</keyword>
<keyword evidence="4" id="KW-1185">Reference proteome</keyword>
<name>A0A844AZ20_9BURK</name>
<dbReference type="GO" id="GO:0015074">
    <property type="term" value="P:DNA integration"/>
    <property type="evidence" value="ECO:0007669"/>
    <property type="project" value="InterPro"/>
</dbReference>
<dbReference type="PANTHER" id="PTHR47515:SF1">
    <property type="entry name" value="BLR2054 PROTEIN"/>
    <property type="match status" value="1"/>
</dbReference>
<dbReference type="Proteomes" id="UP000487350">
    <property type="component" value="Unassembled WGS sequence"/>
</dbReference>
<dbReference type="PANTHER" id="PTHR47515">
    <property type="entry name" value="LOW CALCIUM RESPONSE LOCUS PROTEIN T"/>
    <property type="match status" value="1"/>
</dbReference>
<dbReference type="NCBIfam" id="NF033516">
    <property type="entry name" value="transpos_IS3"/>
    <property type="match status" value="1"/>
</dbReference>
<organism evidence="3 4">
    <name type="scientific">Caenimonas koreensis DSM 17982</name>
    <dbReference type="NCBI Taxonomy" id="1121255"/>
    <lineage>
        <taxon>Bacteria</taxon>
        <taxon>Pseudomonadati</taxon>
        <taxon>Pseudomonadota</taxon>
        <taxon>Betaproteobacteria</taxon>
        <taxon>Burkholderiales</taxon>
        <taxon>Comamonadaceae</taxon>
        <taxon>Caenimonas</taxon>
    </lineage>
</organism>
<dbReference type="Pfam" id="PF13683">
    <property type="entry name" value="rve_3"/>
    <property type="match status" value="1"/>
</dbReference>
<dbReference type="InterPro" id="IPR009057">
    <property type="entry name" value="Homeodomain-like_sf"/>
</dbReference>
<dbReference type="PROSITE" id="PS50994">
    <property type="entry name" value="INTEGRASE"/>
    <property type="match status" value="1"/>
</dbReference>
<sequence length="377" mass="43255">MKKSRFTEEQIIGFLRQAEAGIPVKELCRKGGFSDQTFYNWRSKYAGMQVSEAKRLRELESENAKLKKLLAEAHLDIHALKGVFGVKPLAPRARRAAIEAMVQQYDLSERRACRLVGLSRDCYRNPPVETQLNQQLSAQIVEIAHARRRFGYRRVHDMLRPQFPDVNHKRVYRLYSEASLSVRKRKKAKRPTSERVPLQLAQRVNEVWSMDFVSDSLASGRRIRCLTVADDFSHECVDIVTDFGMGGVYVTRALDQAATFRGYPAAVRTDNGPEFTSRAFIAWAQARGVRHLLIEPGRPMQNGYIESFNGKFRDECLNEHWFQTLPQARVVIAAWRKDYNEVRPHSSIGRIPPARFAELHRLRAGDAVRSSTDRAID</sequence>
<dbReference type="GO" id="GO:0003677">
    <property type="term" value="F:DNA binding"/>
    <property type="evidence" value="ECO:0007669"/>
    <property type="project" value="InterPro"/>
</dbReference>
<evidence type="ECO:0000313" key="3">
    <source>
        <dbReference type="EMBL" id="MRD49800.1"/>
    </source>
</evidence>
<dbReference type="InterPro" id="IPR036397">
    <property type="entry name" value="RNaseH_sf"/>
</dbReference>
<accession>A0A844AZ20</accession>
<dbReference type="SUPFAM" id="SSF53098">
    <property type="entry name" value="Ribonuclease H-like"/>
    <property type="match status" value="1"/>
</dbReference>
<dbReference type="SUPFAM" id="SSF46689">
    <property type="entry name" value="Homeodomain-like"/>
    <property type="match status" value="1"/>
</dbReference>
<dbReference type="GO" id="GO:0004803">
    <property type="term" value="F:transposase activity"/>
    <property type="evidence" value="ECO:0007669"/>
    <property type="project" value="InterPro"/>
</dbReference>
<dbReference type="OrthoDB" id="9816028at2"/>
<dbReference type="Pfam" id="PF13276">
    <property type="entry name" value="HTH_21"/>
    <property type="match status" value="1"/>
</dbReference>
<dbReference type="InterPro" id="IPR001584">
    <property type="entry name" value="Integrase_cat-core"/>
</dbReference>
<dbReference type="InterPro" id="IPR025948">
    <property type="entry name" value="HTH-like_dom"/>
</dbReference>
<evidence type="ECO:0000313" key="4">
    <source>
        <dbReference type="Proteomes" id="UP000487350"/>
    </source>
</evidence>
<dbReference type="Gene3D" id="3.30.420.10">
    <property type="entry name" value="Ribonuclease H-like superfamily/Ribonuclease H"/>
    <property type="match status" value="1"/>
</dbReference>
<evidence type="ECO:0000259" key="2">
    <source>
        <dbReference type="PROSITE" id="PS50994"/>
    </source>
</evidence>
<dbReference type="Pfam" id="PF01527">
    <property type="entry name" value="HTH_Tnp_1"/>
    <property type="match status" value="1"/>
</dbReference>
<proteinExistence type="predicted"/>
<dbReference type="InterPro" id="IPR002514">
    <property type="entry name" value="Transposase_8"/>
</dbReference>
<feature type="coiled-coil region" evidence="1">
    <location>
        <begin position="49"/>
        <end position="76"/>
    </location>
</feature>
<dbReference type="EMBL" id="WJBU01000041">
    <property type="protein sequence ID" value="MRD49800.1"/>
    <property type="molecule type" value="Genomic_DNA"/>
</dbReference>
<dbReference type="InterPro" id="IPR048020">
    <property type="entry name" value="Transpos_IS3"/>
</dbReference>
<feature type="domain" description="Integrase catalytic" evidence="2">
    <location>
        <begin position="193"/>
        <end position="360"/>
    </location>
</feature>
<protein>
    <submittedName>
        <fullName evidence="3">IS3 family transposase</fullName>
    </submittedName>
</protein>
<gene>
    <name evidence="3" type="ORF">GHT07_21235</name>
</gene>
<evidence type="ECO:0000256" key="1">
    <source>
        <dbReference type="SAM" id="Coils"/>
    </source>
</evidence>